<dbReference type="InterPro" id="IPR049447">
    <property type="entry name" value="A9CJY8-like_N"/>
</dbReference>
<organism evidence="3 4">
    <name type="scientific">Knoellia locipacati</name>
    <dbReference type="NCBI Taxonomy" id="882824"/>
    <lineage>
        <taxon>Bacteria</taxon>
        <taxon>Bacillati</taxon>
        <taxon>Actinomycetota</taxon>
        <taxon>Actinomycetes</taxon>
        <taxon>Micrococcales</taxon>
        <taxon>Intrasporangiaceae</taxon>
        <taxon>Knoellia</taxon>
    </lineage>
</organism>
<name>A0A512T461_9MICO</name>
<dbReference type="AlphaFoldDB" id="A0A512T461"/>
<dbReference type="Pfam" id="PF13840">
    <property type="entry name" value="ACT_7"/>
    <property type="match status" value="1"/>
</dbReference>
<gene>
    <name evidence="3" type="ORF">KLO01_30550</name>
</gene>
<sequence length="138" mass="14600">MSAMPLHLMTHPEPLVVARLDGGSEPVWDWTPGPFASLTRTPNETSVVCLAELVPDGVLTEGPFRGVEVAGPLAFEAVGVMAEILAPLVSAGISVLAMSTFDTDWVLVPEQHITTASEAWRKAGLIVTPTVLTGRGDR</sequence>
<dbReference type="Proteomes" id="UP000321793">
    <property type="component" value="Unassembled WGS sequence"/>
</dbReference>
<accession>A0A512T461</accession>
<evidence type="ECO:0000259" key="2">
    <source>
        <dbReference type="Pfam" id="PF21631"/>
    </source>
</evidence>
<dbReference type="Gene3D" id="3.30.2130.10">
    <property type="entry name" value="VC0802-like"/>
    <property type="match status" value="1"/>
</dbReference>
<feature type="domain" description="A9CJY8-like N-terminal" evidence="2">
    <location>
        <begin position="17"/>
        <end position="56"/>
    </location>
</feature>
<keyword evidence="4" id="KW-1185">Reference proteome</keyword>
<dbReference type="InterPro" id="IPR045865">
    <property type="entry name" value="ACT-like_dom_sf"/>
</dbReference>
<proteinExistence type="predicted"/>
<evidence type="ECO:0000259" key="1">
    <source>
        <dbReference type="Pfam" id="PF13840"/>
    </source>
</evidence>
<comment type="caution">
    <text evidence="3">The sequence shown here is derived from an EMBL/GenBank/DDBJ whole genome shotgun (WGS) entry which is preliminary data.</text>
</comment>
<protein>
    <submittedName>
        <fullName evidence="3">Amino acid-binding protein</fullName>
    </submittedName>
</protein>
<dbReference type="EMBL" id="BKBA01000011">
    <property type="protein sequence ID" value="GEQ15008.1"/>
    <property type="molecule type" value="Genomic_DNA"/>
</dbReference>
<evidence type="ECO:0000313" key="4">
    <source>
        <dbReference type="Proteomes" id="UP000321793"/>
    </source>
</evidence>
<dbReference type="PANTHER" id="PTHR31131">
    <property type="entry name" value="CHROMOSOME 1, WHOLE GENOME SHOTGUN SEQUENCE"/>
    <property type="match status" value="1"/>
</dbReference>
<dbReference type="InterPro" id="IPR027795">
    <property type="entry name" value="CASTOR_ACT_dom"/>
</dbReference>
<dbReference type="SUPFAM" id="SSF55021">
    <property type="entry name" value="ACT-like"/>
    <property type="match status" value="2"/>
</dbReference>
<feature type="domain" description="CASTOR ACT" evidence="1">
    <location>
        <begin position="64"/>
        <end position="119"/>
    </location>
</feature>
<dbReference type="Pfam" id="PF21631">
    <property type="entry name" value="A9CJY8-like_N"/>
    <property type="match status" value="1"/>
</dbReference>
<dbReference type="InterPro" id="IPR051719">
    <property type="entry name" value="CASTOR_mTORC1"/>
</dbReference>
<dbReference type="PANTHER" id="PTHR31131:SF6">
    <property type="entry name" value="CASTOR ACT DOMAIN-CONTAINING PROTEIN"/>
    <property type="match status" value="1"/>
</dbReference>
<evidence type="ECO:0000313" key="3">
    <source>
        <dbReference type="EMBL" id="GEQ15008.1"/>
    </source>
</evidence>
<reference evidence="3 4" key="1">
    <citation type="submission" date="2019-07" db="EMBL/GenBank/DDBJ databases">
        <title>Whole genome shotgun sequence of Knoellia locipacati NBRC 109775.</title>
        <authorList>
            <person name="Hosoyama A."/>
            <person name="Uohara A."/>
            <person name="Ohji S."/>
            <person name="Ichikawa N."/>
        </authorList>
    </citation>
    <scope>NUCLEOTIDE SEQUENCE [LARGE SCALE GENOMIC DNA]</scope>
    <source>
        <strain evidence="3 4">NBRC 109775</strain>
    </source>
</reference>